<protein>
    <submittedName>
        <fullName evidence="2">Uncharacterized protein</fullName>
    </submittedName>
</protein>
<evidence type="ECO:0000313" key="2">
    <source>
        <dbReference type="WBParaSite" id="ES5_v2.g18791.t1"/>
    </source>
</evidence>
<name>A0AC34FNH2_9BILA</name>
<evidence type="ECO:0000313" key="1">
    <source>
        <dbReference type="Proteomes" id="UP000887579"/>
    </source>
</evidence>
<accession>A0AC34FNH2</accession>
<dbReference type="WBParaSite" id="ES5_v2.g18791.t1">
    <property type="protein sequence ID" value="ES5_v2.g18791.t1"/>
    <property type="gene ID" value="ES5_v2.g18791"/>
</dbReference>
<reference evidence="2" key="1">
    <citation type="submission" date="2022-11" db="UniProtKB">
        <authorList>
            <consortium name="WormBaseParasite"/>
        </authorList>
    </citation>
    <scope>IDENTIFICATION</scope>
</reference>
<proteinExistence type="predicted"/>
<dbReference type="Proteomes" id="UP000887579">
    <property type="component" value="Unplaced"/>
</dbReference>
<organism evidence="1 2">
    <name type="scientific">Panagrolaimus sp. ES5</name>
    <dbReference type="NCBI Taxonomy" id="591445"/>
    <lineage>
        <taxon>Eukaryota</taxon>
        <taxon>Metazoa</taxon>
        <taxon>Ecdysozoa</taxon>
        <taxon>Nematoda</taxon>
        <taxon>Chromadorea</taxon>
        <taxon>Rhabditida</taxon>
        <taxon>Tylenchina</taxon>
        <taxon>Panagrolaimomorpha</taxon>
        <taxon>Panagrolaimoidea</taxon>
        <taxon>Panagrolaimidae</taxon>
        <taxon>Panagrolaimus</taxon>
    </lineage>
</organism>
<sequence>MNSDQVSAFLKTFGDQVSEFIKTNDVEAMLKGFRFFTESMKIVSNVDHPRLNNLSDLLKNAEEIEVKNIEIMIMPFNQSEVMNAIANIDNTVVYVTAEITPELRKILKQATKCGKSVFVFTNEEIDEYLQDPRNLFFRINHDL</sequence>